<evidence type="ECO:0000256" key="1">
    <source>
        <dbReference type="ARBA" id="ARBA00004141"/>
    </source>
</evidence>
<evidence type="ECO:0000256" key="2">
    <source>
        <dbReference type="ARBA" id="ARBA00022692"/>
    </source>
</evidence>
<feature type="transmembrane region" description="Helical" evidence="5">
    <location>
        <begin position="104"/>
        <end position="129"/>
    </location>
</feature>
<dbReference type="SUPFAM" id="SSF161098">
    <property type="entry name" value="MetI-like"/>
    <property type="match status" value="1"/>
</dbReference>
<feature type="transmembrane region" description="Helical" evidence="5">
    <location>
        <begin position="249"/>
        <end position="275"/>
    </location>
</feature>
<evidence type="ECO:0000256" key="5">
    <source>
        <dbReference type="RuleBase" id="RU363032"/>
    </source>
</evidence>
<keyword evidence="4 5" id="KW-0472">Membrane</keyword>
<evidence type="ECO:0000313" key="7">
    <source>
        <dbReference type="EMBL" id="ALO67189.1"/>
    </source>
</evidence>
<comment type="similarity">
    <text evidence="5">Belongs to the binding-protein-dependent transport system permease family.</text>
</comment>
<dbReference type="PANTHER" id="PTHR43376">
    <property type="entry name" value="OLIGOPEPTIDE TRANSPORT SYSTEM PERMEASE PROTEIN"/>
    <property type="match status" value="1"/>
</dbReference>
<dbReference type="InterPro" id="IPR000515">
    <property type="entry name" value="MetI-like"/>
</dbReference>
<protein>
    <submittedName>
        <fullName evidence="7">Peptide ABC transporter permease</fullName>
    </submittedName>
</protein>
<organism evidence="7 8">
    <name type="scientific">Arthrobacter alpinus</name>
    <dbReference type="NCBI Taxonomy" id="656366"/>
    <lineage>
        <taxon>Bacteria</taxon>
        <taxon>Bacillati</taxon>
        <taxon>Actinomycetota</taxon>
        <taxon>Actinomycetes</taxon>
        <taxon>Micrococcales</taxon>
        <taxon>Micrococcaceae</taxon>
        <taxon>Arthrobacter</taxon>
    </lineage>
</organism>
<dbReference type="GO" id="GO:0055085">
    <property type="term" value="P:transmembrane transport"/>
    <property type="evidence" value="ECO:0007669"/>
    <property type="project" value="InterPro"/>
</dbReference>
<dbReference type="Proteomes" id="UP000059574">
    <property type="component" value="Chromosome"/>
</dbReference>
<reference evidence="8" key="1">
    <citation type="submission" date="2015-11" db="EMBL/GenBank/DDBJ databases">
        <authorList>
            <person name="Kumar R."/>
            <person name="Singh D."/>
            <person name="Swarnkar M.K."/>
            <person name="Singh A.K."/>
            <person name="Kumar S."/>
        </authorList>
    </citation>
    <scope>NUCLEOTIDE SEQUENCE [LARGE SCALE GENOMIC DNA]</scope>
    <source>
        <strain evidence="8">ERGS4:06</strain>
    </source>
</reference>
<dbReference type="Pfam" id="PF00528">
    <property type="entry name" value="BPD_transp_1"/>
    <property type="match status" value="1"/>
</dbReference>
<dbReference type="Gene3D" id="1.10.3720.10">
    <property type="entry name" value="MetI-like"/>
    <property type="match status" value="1"/>
</dbReference>
<keyword evidence="3 5" id="KW-1133">Transmembrane helix</keyword>
<dbReference type="InterPro" id="IPR035906">
    <property type="entry name" value="MetI-like_sf"/>
</dbReference>
<name>A0A0S2M096_9MICC</name>
<evidence type="ECO:0000256" key="4">
    <source>
        <dbReference type="ARBA" id="ARBA00023136"/>
    </source>
</evidence>
<proteinExistence type="inferred from homology"/>
<dbReference type="RefSeq" id="WP_062289510.1">
    <property type="nucleotide sequence ID" value="NZ_CP013200.1"/>
</dbReference>
<feature type="transmembrane region" description="Helical" evidence="5">
    <location>
        <begin position="150"/>
        <end position="171"/>
    </location>
</feature>
<dbReference type="EMBL" id="CP013200">
    <property type="protein sequence ID" value="ALO67189.1"/>
    <property type="molecule type" value="Genomic_DNA"/>
</dbReference>
<dbReference type="OrthoDB" id="9778910at2"/>
<feature type="domain" description="ABC transmembrane type-1" evidence="6">
    <location>
        <begin position="102"/>
        <end position="314"/>
    </location>
</feature>
<dbReference type="GO" id="GO:0005886">
    <property type="term" value="C:plasma membrane"/>
    <property type="evidence" value="ECO:0007669"/>
    <property type="project" value="UniProtKB-SubCell"/>
</dbReference>
<sequence length="329" mass="35868">MRFYLQKLVFYVVALWAALTLNFFLPRWMPGNPVDILISKLSAKGPVSESTRHALELLLGTNSDQPLILQYLSYLGSVFRGDLGVSVTYFPANVTNIIGEALPWTIGLIGVATIISFVVGIALGQLAGWKRGSWLDNVIPVTTMFQAVPYFWLALVLLFLLASKVQMFPLSGGYDVYSVQPGMSWDFISSVFYHGALPALTIVLSSIGGWMMGMRNMMVSTLSEDYIVTAEAKGLHPRRIMTSYAARNAVLPSLSGFAISLGFVVSGSIVTEMVFSYPGIGSALLTAVQSNDYALMQGIFLVITISVLGANLLVDLLYALIDPRTRVRA</sequence>
<feature type="transmembrane region" description="Helical" evidence="5">
    <location>
        <begin position="295"/>
        <end position="321"/>
    </location>
</feature>
<dbReference type="CDD" id="cd06261">
    <property type="entry name" value="TM_PBP2"/>
    <property type="match status" value="1"/>
</dbReference>
<keyword evidence="5" id="KW-0813">Transport</keyword>
<evidence type="ECO:0000259" key="6">
    <source>
        <dbReference type="PROSITE" id="PS50928"/>
    </source>
</evidence>
<feature type="transmembrane region" description="Helical" evidence="5">
    <location>
        <begin position="191"/>
        <end position="212"/>
    </location>
</feature>
<dbReference type="PROSITE" id="PS50928">
    <property type="entry name" value="ABC_TM1"/>
    <property type="match status" value="1"/>
</dbReference>
<dbReference type="AlphaFoldDB" id="A0A0S2M096"/>
<comment type="subcellular location">
    <subcellularLocation>
        <location evidence="5">Cell membrane</location>
        <topology evidence="5">Multi-pass membrane protein</topology>
    </subcellularLocation>
    <subcellularLocation>
        <location evidence="1">Membrane</location>
        <topology evidence="1">Multi-pass membrane protein</topology>
    </subcellularLocation>
</comment>
<gene>
    <name evidence="7" type="ORF">AS189_12620</name>
</gene>
<evidence type="ECO:0000256" key="3">
    <source>
        <dbReference type="ARBA" id="ARBA00022989"/>
    </source>
</evidence>
<evidence type="ECO:0000313" key="8">
    <source>
        <dbReference type="Proteomes" id="UP000059574"/>
    </source>
</evidence>
<keyword evidence="2 5" id="KW-0812">Transmembrane</keyword>
<feature type="transmembrane region" description="Helical" evidence="5">
    <location>
        <begin position="7"/>
        <end position="25"/>
    </location>
</feature>
<dbReference type="PANTHER" id="PTHR43376:SF1">
    <property type="entry name" value="OLIGOPEPTIDE TRANSPORT SYSTEM PERMEASE PROTEIN"/>
    <property type="match status" value="1"/>
</dbReference>
<reference evidence="7 8" key="2">
    <citation type="journal article" date="2016" name="J. Biotechnol.">
        <title>Complete genome sequence of Arthrobacter alpinus ERGS4:06, a yellow pigmented bacterium tolerant to cold and radiations isolated from Sikkim Himalaya.</title>
        <authorList>
            <person name="Kumar R."/>
            <person name="Singh D."/>
            <person name="Swarnkar M.K."/>
            <person name="Singh A.K."/>
            <person name="Kumar S."/>
        </authorList>
    </citation>
    <scope>NUCLEOTIDE SEQUENCE [LARGE SCALE GENOMIC DNA]</scope>
    <source>
        <strain evidence="7 8">ERGS4:06</strain>
    </source>
</reference>
<accession>A0A0S2M096</accession>